<keyword evidence="2" id="KW-0732">Signal</keyword>
<evidence type="ECO:0000313" key="3">
    <source>
        <dbReference type="EMBL" id="EDV97943.1"/>
    </source>
</evidence>
<feature type="compositionally biased region" description="Low complexity" evidence="1">
    <location>
        <begin position="227"/>
        <end position="236"/>
    </location>
</feature>
<dbReference type="HOGENOM" id="CLU_1139041_0_0_1"/>
<accession>B4J174</accession>
<feature type="region of interest" description="Disordered" evidence="1">
    <location>
        <begin position="221"/>
        <end position="260"/>
    </location>
</feature>
<gene>
    <name evidence="3" type="primary">Dgri\GH14424</name>
    <name evidence="3" type="ORF">Dgri_GH14424</name>
</gene>
<evidence type="ECO:0000256" key="1">
    <source>
        <dbReference type="SAM" id="MobiDB-lite"/>
    </source>
</evidence>
<evidence type="ECO:0000313" key="4">
    <source>
        <dbReference type="Proteomes" id="UP000001070"/>
    </source>
</evidence>
<feature type="chain" id="PRO_5002807872" evidence="2">
    <location>
        <begin position="22"/>
        <end position="283"/>
    </location>
</feature>
<sequence>MVKHIYMTMAALLILAIAVSAAPAKMDQQPVKDTDVQASSKVEEVPNTSANSDEDDEDDDGGEVGQNQKHDKKQETTEDVNSDKDDDDDDDDDDDSLIRRRRDAVEESAKEPAKAEAAPAEVVAVPAEVVAAPAEVVAAPAEAEAAPAAVEQSVESSTTIPTAASVTTTRKPVLVLIRDALKKVTAGLPTEQVANNALQYFQLFEHFIQQTIEQVIDAADDEEEDTPAAVPAASVVTEDDKKPETAEKLPEENSGSVSAPVPIPISMENIFKPAEAAVASNVV</sequence>
<feature type="signal peptide" evidence="2">
    <location>
        <begin position="1"/>
        <end position="21"/>
    </location>
</feature>
<dbReference type="Proteomes" id="UP000001070">
    <property type="component" value="Unassembled WGS sequence"/>
</dbReference>
<feature type="region of interest" description="Disordered" evidence="1">
    <location>
        <begin position="24"/>
        <end position="96"/>
    </location>
</feature>
<dbReference type="InParanoid" id="B4J174"/>
<evidence type="ECO:0000256" key="2">
    <source>
        <dbReference type="SAM" id="SignalP"/>
    </source>
</evidence>
<dbReference type="OMA" id="AGFAHKD"/>
<protein>
    <submittedName>
        <fullName evidence="3">GH14424</fullName>
    </submittedName>
</protein>
<dbReference type="OrthoDB" id="7871006at2759"/>
<keyword evidence="4" id="KW-1185">Reference proteome</keyword>
<reference evidence="3 4" key="1">
    <citation type="journal article" date="2007" name="Nature">
        <title>Evolution of genes and genomes on the Drosophila phylogeny.</title>
        <authorList>
            <consortium name="Drosophila 12 Genomes Consortium"/>
            <person name="Clark A.G."/>
            <person name="Eisen M.B."/>
            <person name="Smith D.R."/>
            <person name="Bergman C.M."/>
            <person name="Oliver B."/>
            <person name="Markow T.A."/>
            <person name="Kaufman T.C."/>
            <person name="Kellis M."/>
            <person name="Gelbart W."/>
            <person name="Iyer V.N."/>
            <person name="Pollard D.A."/>
            <person name="Sackton T.B."/>
            <person name="Larracuente A.M."/>
            <person name="Singh N.D."/>
            <person name="Abad J.P."/>
            <person name="Abt D.N."/>
            <person name="Adryan B."/>
            <person name="Aguade M."/>
            <person name="Akashi H."/>
            <person name="Anderson W.W."/>
            <person name="Aquadro C.F."/>
            <person name="Ardell D.H."/>
            <person name="Arguello R."/>
            <person name="Artieri C.G."/>
            <person name="Barbash D.A."/>
            <person name="Barker D."/>
            <person name="Barsanti P."/>
            <person name="Batterham P."/>
            <person name="Batzoglou S."/>
            <person name="Begun D."/>
            <person name="Bhutkar A."/>
            <person name="Blanco E."/>
            <person name="Bosak S.A."/>
            <person name="Bradley R.K."/>
            <person name="Brand A.D."/>
            <person name="Brent M.R."/>
            <person name="Brooks A.N."/>
            <person name="Brown R.H."/>
            <person name="Butlin R.K."/>
            <person name="Caggese C."/>
            <person name="Calvi B.R."/>
            <person name="Bernardo de Carvalho A."/>
            <person name="Caspi A."/>
            <person name="Castrezana S."/>
            <person name="Celniker S.E."/>
            <person name="Chang J.L."/>
            <person name="Chapple C."/>
            <person name="Chatterji S."/>
            <person name="Chinwalla A."/>
            <person name="Civetta A."/>
            <person name="Clifton S.W."/>
            <person name="Comeron J.M."/>
            <person name="Costello J.C."/>
            <person name="Coyne J.A."/>
            <person name="Daub J."/>
            <person name="David R.G."/>
            <person name="Delcher A.L."/>
            <person name="Delehaunty K."/>
            <person name="Do C.B."/>
            <person name="Ebling H."/>
            <person name="Edwards K."/>
            <person name="Eickbush T."/>
            <person name="Evans J.D."/>
            <person name="Filipski A."/>
            <person name="Findeiss S."/>
            <person name="Freyhult E."/>
            <person name="Fulton L."/>
            <person name="Fulton R."/>
            <person name="Garcia A.C."/>
            <person name="Gardiner A."/>
            <person name="Garfield D.A."/>
            <person name="Garvin B.E."/>
            <person name="Gibson G."/>
            <person name="Gilbert D."/>
            <person name="Gnerre S."/>
            <person name="Godfrey J."/>
            <person name="Good R."/>
            <person name="Gotea V."/>
            <person name="Gravely B."/>
            <person name="Greenberg A.J."/>
            <person name="Griffiths-Jones S."/>
            <person name="Gross S."/>
            <person name="Guigo R."/>
            <person name="Gustafson E.A."/>
            <person name="Haerty W."/>
            <person name="Hahn M.W."/>
            <person name="Halligan D.L."/>
            <person name="Halpern A.L."/>
            <person name="Halter G.M."/>
            <person name="Han M.V."/>
            <person name="Heger A."/>
            <person name="Hillier L."/>
            <person name="Hinrichs A.S."/>
            <person name="Holmes I."/>
            <person name="Hoskins R.A."/>
            <person name="Hubisz M.J."/>
            <person name="Hultmark D."/>
            <person name="Huntley M.A."/>
            <person name="Jaffe D.B."/>
            <person name="Jagadeeshan S."/>
            <person name="Jeck W.R."/>
            <person name="Johnson J."/>
            <person name="Jones C.D."/>
            <person name="Jordan W.C."/>
            <person name="Karpen G.H."/>
            <person name="Kataoka E."/>
            <person name="Keightley P.D."/>
            <person name="Kheradpour P."/>
            <person name="Kirkness E.F."/>
            <person name="Koerich L.B."/>
            <person name="Kristiansen K."/>
            <person name="Kudrna D."/>
            <person name="Kulathinal R.J."/>
            <person name="Kumar S."/>
            <person name="Kwok R."/>
            <person name="Lander E."/>
            <person name="Langley C.H."/>
            <person name="Lapoint R."/>
            <person name="Lazzaro B.P."/>
            <person name="Lee S.J."/>
            <person name="Levesque L."/>
            <person name="Li R."/>
            <person name="Lin C.F."/>
            <person name="Lin M.F."/>
            <person name="Lindblad-Toh K."/>
            <person name="Llopart A."/>
            <person name="Long M."/>
            <person name="Low L."/>
            <person name="Lozovsky E."/>
            <person name="Lu J."/>
            <person name="Luo M."/>
            <person name="Machado C.A."/>
            <person name="Makalowski W."/>
            <person name="Marzo M."/>
            <person name="Matsuda M."/>
            <person name="Matzkin L."/>
            <person name="McAllister B."/>
            <person name="McBride C.S."/>
            <person name="McKernan B."/>
            <person name="McKernan K."/>
            <person name="Mendez-Lago M."/>
            <person name="Minx P."/>
            <person name="Mollenhauer M.U."/>
            <person name="Montooth K."/>
            <person name="Mount S.M."/>
            <person name="Mu X."/>
            <person name="Myers E."/>
            <person name="Negre B."/>
            <person name="Newfeld S."/>
            <person name="Nielsen R."/>
            <person name="Noor M.A."/>
            <person name="O'Grady P."/>
            <person name="Pachter L."/>
            <person name="Papaceit M."/>
            <person name="Parisi M.J."/>
            <person name="Parisi M."/>
            <person name="Parts L."/>
            <person name="Pedersen J.S."/>
            <person name="Pesole G."/>
            <person name="Phillippy A.M."/>
            <person name="Ponting C.P."/>
            <person name="Pop M."/>
            <person name="Porcelli D."/>
            <person name="Powell J.R."/>
            <person name="Prohaska S."/>
            <person name="Pruitt K."/>
            <person name="Puig M."/>
            <person name="Quesneville H."/>
            <person name="Ram K.R."/>
            <person name="Rand D."/>
            <person name="Rasmussen M.D."/>
            <person name="Reed L.K."/>
            <person name="Reenan R."/>
            <person name="Reily A."/>
            <person name="Remington K.A."/>
            <person name="Rieger T.T."/>
            <person name="Ritchie M.G."/>
            <person name="Robin C."/>
            <person name="Rogers Y.H."/>
            <person name="Rohde C."/>
            <person name="Rozas J."/>
            <person name="Rubenfield M.J."/>
            <person name="Ruiz A."/>
            <person name="Russo S."/>
            <person name="Salzberg S.L."/>
            <person name="Sanchez-Gracia A."/>
            <person name="Saranga D.J."/>
            <person name="Sato H."/>
            <person name="Schaeffer S.W."/>
            <person name="Schatz M.C."/>
            <person name="Schlenke T."/>
            <person name="Schwartz R."/>
            <person name="Segarra C."/>
            <person name="Singh R.S."/>
            <person name="Sirot L."/>
            <person name="Sirota M."/>
            <person name="Sisneros N.B."/>
            <person name="Smith C.D."/>
            <person name="Smith T.F."/>
            <person name="Spieth J."/>
            <person name="Stage D.E."/>
            <person name="Stark A."/>
            <person name="Stephan W."/>
            <person name="Strausberg R.L."/>
            <person name="Strempel S."/>
            <person name="Sturgill D."/>
            <person name="Sutton G."/>
            <person name="Sutton G.G."/>
            <person name="Tao W."/>
            <person name="Teichmann S."/>
            <person name="Tobari Y.N."/>
            <person name="Tomimura Y."/>
            <person name="Tsolas J.M."/>
            <person name="Valente V.L."/>
            <person name="Venter E."/>
            <person name="Venter J.C."/>
            <person name="Vicario S."/>
            <person name="Vieira F.G."/>
            <person name="Vilella A.J."/>
            <person name="Villasante A."/>
            <person name="Walenz B."/>
            <person name="Wang J."/>
            <person name="Wasserman M."/>
            <person name="Watts T."/>
            <person name="Wilson D."/>
            <person name="Wilson R.K."/>
            <person name="Wing R.A."/>
            <person name="Wolfner M.F."/>
            <person name="Wong A."/>
            <person name="Wong G.K."/>
            <person name="Wu C.I."/>
            <person name="Wu G."/>
            <person name="Yamamoto D."/>
            <person name="Yang H.P."/>
            <person name="Yang S.P."/>
            <person name="Yorke J.A."/>
            <person name="Yoshida K."/>
            <person name="Zdobnov E."/>
            <person name="Zhang P."/>
            <person name="Zhang Y."/>
            <person name="Zimin A.V."/>
            <person name="Baldwin J."/>
            <person name="Abdouelleil A."/>
            <person name="Abdulkadir J."/>
            <person name="Abebe A."/>
            <person name="Abera B."/>
            <person name="Abreu J."/>
            <person name="Acer S.C."/>
            <person name="Aftuck L."/>
            <person name="Alexander A."/>
            <person name="An P."/>
            <person name="Anderson E."/>
            <person name="Anderson S."/>
            <person name="Arachi H."/>
            <person name="Azer M."/>
            <person name="Bachantsang P."/>
            <person name="Barry A."/>
            <person name="Bayul T."/>
            <person name="Berlin A."/>
            <person name="Bessette D."/>
            <person name="Bloom T."/>
            <person name="Blye J."/>
            <person name="Boguslavskiy L."/>
            <person name="Bonnet C."/>
            <person name="Boukhgalter B."/>
            <person name="Bourzgui I."/>
            <person name="Brown A."/>
            <person name="Cahill P."/>
            <person name="Channer S."/>
            <person name="Cheshatsang Y."/>
            <person name="Chuda L."/>
            <person name="Citroen M."/>
            <person name="Collymore A."/>
            <person name="Cooke P."/>
            <person name="Costello M."/>
            <person name="D'Aco K."/>
            <person name="Daza R."/>
            <person name="De Haan G."/>
            <person name="DeGray S."/>
            <person name="DeMaso C."/>
            <person name="Dhargay N."/>
            <person name="Dooley K."/>
            <person name="Dooley E."/>
            <person name="Doricent M."/>
            <person name="Dorje P."/>
            <person name="Dorjee K."/>
            <person name="Dupes A."/>
            <person name="Elong R."/>
            <person name="Falk J."/>
            <person name="Farina A."/>
            <person name="Faro S."/>
            <person name="Ferguson D."/>
            <person name="Fisher S."/>
            <person name="Foley C.D."/>
            <person name="Franke A."/>
            <person name="Friedrich D."/>
            <person name="Gadbois L."/>
            <person name="Gearin G."/>
            <person name="Gearin C.R."/>
            <person name="Giannoukos G."/>
            <person name="Goode T."/>
            <person name="Graham J."/>
            <person name="Grandbois E."/>
            <person name="Grewal S."/>
            <person name="Gyaltsen K."/>
            <person name="Hafez N."/>
            <person name="Hagos B."/>
            <person name="Hall J."/>
            <person name="Henson C."/>
            <person name="Hollinger A."/>
            <person name="Honan T."/>
            <person name="Huard M.D."/>
            <person name="Hughes L."/>
            <person name="Hurhula B."/>
            <person name="Husby M.E."/>
            <person name="Kamat A."/>
            <person name="Kanga B."/>
            <person name="Kashin S."/>
            <person name="Khazanovich D."/>
            <person name="Kisner P."/>
            <person name="Lance K."/>
            <person name="Lara M."/>
            <person name="Lee W."/>
            <person name="Lennon N."/>
            <person name="Letendre F."/>
            <person name="LeVine R."/>
            <person name="Lipovsky A."/>
            <person name="Liu X."/>
            <person name="Liu J."/>
            <person name="Liu S."/>
            <person name="Lokyitsang T."/>
            <person name="Lokyitsang Y."/>
            <person name="Lubonja R."/>
            <person name="Lui A."/>
            <person name="MacDonald P."/>
            <person name="Magnisalis V."/>
            <person name="Maru K."/>
            <person name="Matthews C."/>
            <person name="McCusker W."/>
            <person name="McDonough S."/>
            <person name="Mehta T."/>
            <person name="Meldrim J."/>
            <person name="Meneus L."/>
            <person name="Mihai O."/>
            <person name="Mihalev A."/>
            <person name="Mihova T."/>
            <person name="Mittelman R."/>
            <person name="Mlenga V."/>
            <person name="Montmayeur A."/>
            <person name="Mulrain L."/>
            <person name="Navidi A."/>
            <person name="Naylor J."/>
            <person name="Negash T."/>
            <person name="Nguyen T."/>
            <person name="Nguyen N."/>
            <person name="Nicol R."/>
            <person name="Norbu C."/>
            <person name="Norbu N."/>
            <person name="Novod N."/>
            <person name="O'Neill B."/>
            <person name="Osman S."/>
            <person name="Markiewicz E."/>
            <person name="Oyono O.L."/>
            <person name="Patti C."/>
            <person name="Phunkhang P."/>
            <person name="Pierre F."/>
            <person name="Priest M."/>
            <person name="Raghuraman S."/>
            <person name="Rege F."/>
            <person name="Reyes R."/>
            <person name="Rise C."/>
            <person name="Rogov P."/>
            <person name="Ross K."/>
            <person name="Ryan E."/>
            <person name="Settipalli S."/>
            <person name="Shea T."/>
            <person name="Sherpa N."/>
            <person name="Shi L."/>
            <person name="Shih D."/>
            <person name="Sparrow T."/>
            <person name="Spaulding J."/>
            <person name="Stalker J."/>
            <person name="Stange-Thomann N."/>
            <person name="Stavropoulos S."/>
            <person name="Stone C."/>
            <person name="Strader C."/>
            <person name="Tesfaye S."/>
            <person name="Thomson T."/>
            <person name="Thoulutsang Y."/>
            <person name="Thoulutsang D."/>
            <person name="Topham K."/>
            <person name="Topping I."/>
            <person name="Tsamla T."/>
            <person name="Vassiliev H."/>
            <person name="Vo A."/>
            <person name="Wangchuk T."/>
            <person name="Wangdi T."/>
            <person name="Weiand M."/>
            <person name="Wilkinson J."/>
            <person name="Wilson A."/>
            <person name="Yadav S."/>
            <person name="Young G."/>
            <person name="Yu Q."/>
            <person name="Zembek L."/>
            <person name="Zhong D."/>
            <person name="Zimmer A."/>
            <person name="Zwirko Z."/>
            <person name="Jaffe D.B."/>
            <person name="Alvarez P."/>
            <person name="Brockman W."/>
            <person name="Butler J."/>
            <person name="Chin C."/>
            <person name="Gnerre S."/>
            <person name="Grabherr M."/>
            <person name="Kleber M."/>
            <person name="Mauceli E."/>
            <person name="MacCallum I."/>
        </authorList>
    </citation>
    <scope>NUCLEOTIDE SEQUENCE [LARGE SCALE GENOMIC DNA]</scope>
    <source>
        <strain evidence="4">Tucson 15287-2541.00</strain>
    </source>
</reference>
<feature type="compositionally biased region" description="Polar residues" evidence="1">
    <location>
        <begin position="36"/>
        <end position="51"/>
    </location>
</feature>
<name>B4J174_DROGR</name>
<feature type="compositionally biased region" description="Basic and acidic residues" evidence="1">
    <location>
        <begin position="238"/>
        <end position="251"/>
    </location>
</feature>
<dbReference type="EMBL" id="CH916366">
    <property type="protein sequence ID" value="EDV97943.1"/>
    <property type="molecule type" value="Genomic_DNA"/>
</dbReference>
<dbReference type="eggNOG" id="ENOG502T8FZ">
    <property type="taxonomic scope" value="Eukaryota"/>
</dbReference>
<proteinExistence type="predicted"/>
<feature type="compositionally biased region" description="Acidic residues" evidence="1">
    <location>
        <begin position="77"/>
        <end position="95"/>
    </location>
</feature>
<dbReference type="AlphaFoldDB" id="B4J174"/>
<feature type="compositionally biased region" description="Acidic residues" evidence="1">
    <location>
        <begin position="52"/>
        <end position="62"/>
    </location>
</feature>
<organism evidence="4">
    <name type="scientific">Drosophila grimshawi</name>
    <name type="common">Hawaiian fruit fly</name>
    <name type="synonym">Idiomyia grimshawi</name>
    <dbReference type="NCBI Taxonomy" id="7222"/>
    <lineage>
        <taxon>Eukaryota</taxon>
        <taxon>Metazoa</taxon>
        <taxon>Ecdysozoa</taxon>
        <taxon>Arthropoda</taxon>
        <taxon>Hexapoda</taxon>
        <taxon>Insecta</taxon>
        <taxon>Pterygota</taxon>
        <taxon>Neoptera</taxon>
        <taxon>Endopterygota</taxon>
        <taxon>Diptera</taxon>
        <taxon>Brachycera</taxon>
        <taxon>Muscomorpha</taxon>
        <taxon>Ephydroidea</taxon>
        <taxon>Drosophilidae</taxon>
        <taxon>Drosophila</taxon>
        <taxon>Hawaiian Drosophila</taxon>
    </lineage>
</organism>